<evidence type="ECO:0000313" key="2">
    <source>
        <dbReference type="Proteomes" id="UP001596135"/>
    </source>
</evidence>
<accession>A0ABW1LNC6</accession>
<keyword evidence="2" id="KW-1185">Reference proteome</keyword>
<gene>
    <name evidence="1" type="ORF">ACFPYL_19150</name>
</gene>
<dbReference type="EMBL" id="JBHSRJ010000008">
    <property type="protein sequence ID" value="MFC6045214.1"/>
    <property type="molecule type" value="Genomic_DNA"/>
</dbReference>
<comment type="caution">
    <text evidence="1">The sequence shown here is derived from an EMBL/GenBank/DDBJ whole genome shotgun (WGS) entry which is preliminary data.</text>
</comment>
<dbReference type="RefSeq" id="WP_379157984.1">
    <property type="nucleotide sequence ID" value="NZ_JBHSRJ010000008.1"/>
</dbReference>
<organism evidence="1 2">
    <name type="scientific">Nocardioides hankookensis</name>
    <dbReference type="NCBI Taxonomy" id="443157"/>
    <lineage>
        <taxon>Bacteria</taxon>
        <taxon>Bacillati</taxon>
        <taxon>Actinomycetota</taxon>
        <taxon>Actinomycetes</taxon>
        <taxon>Propionibacteriales</taxon>
        <taxon>Nocardioidaceae</taxon>
        <taxon>Nocardioides</taxon>
    </lineage>
</organism>
<sequence length="472" mass="51442">MTEPKVPPAGLAARLLPGWFSNGDRVAINVTGAGEWSGKQVQVAVFGTDDVEVMWIAGATLEIDSDGNGEIELAGGLSLNRETALWIHSLIVDGDTFVQPVVAMSILNPTEEMTSEADIQPVYRRIAAAQEERYSQPLGEPDADGAVEHRVVLVIEGVLLTQSQRVPSGEMRPWSARPSAGEQAQTLDDIRQSLGWAMPIPEDWWTQQVQAKSPYAYLLCPRVYGQTHEAAAGLVHDLGRELIAVLALTRQASARPIATIVERVEPDGRVEGRLLYHGGGYSGNLLGGFISGESQSEILQLTQGIRSDPLLRLCADLYREALAEPSADARFLRLWSILELLSGARVGEGQPVLLSTGSEWPGQHGTTSYAAPRVYQLLSEHFRARNIDAGAAVQPAVDLYQAVRAWYGRRNATGHYGRFLATDPVQSAQSWHRWAVLTSSSQAEWLSALRRAVEMILRAELLNAGVTLDLES</sequence>
<protein>
    <submittedName>
        <fullName evidence="1">Uncharacterized protein</fullName>
    </submittedName>
</protein>
<dbReference type="Proteomes" id="UP001596135">
    <property type="component" value="Unassembled WGS sequence"/>
</dbReference>
<reference evidence="2" key="1">
    <citation type="journal article" date="2019" name="Int. J. Syst. Evol. Microbiol.">
        <title>The Global Catalogue of Microorganisms (GCM) 10K type strain sequencing project: providing services to taxonomists for standard genome sequencing and annotation.</title>
        <authorList>
            <consortium name="The Broad Institute Genomics Platform"/>
            <consortium name="The Broad Institute Genome Sequencing Center for Infectious Disease"/>
            <person name="Wu L."/>
            <person name="Ma J."/>
        </authorList>
    </citation>
    <scope>NUCLEOTIDE SEQUENCE [LARGE SCALE GENOMIC DNA]</scope>
    <source>
        <strain evidence="2">CCUG 54522</strain>
    </source>
</reference>
<proteinExistence type="predicted"/>
<name>A0ABW1LNC6_9ACTN</name>
<evidence type="ECO:0000313" key="1">
    <source>
        <dbReference type="EMBL" id="MFC6045214.1"/>
    </source>
</evidence>